<accession>A0ABY4CDH6</accession>
<protein>
    <submittedName>
        <fullName evidence="2">Uncharacterized protein</fullName>
    </submittedName>
</protein>
<name>A0ABY4CDH6_9VIRU</name>
<evidence type="ECO:0000313" key="3">
    <source>
        <dbReference type="Proteomes" id="UP000830070"/>
    </source>
</evidence>
<evidence type="ECO:0000256" key="1">
    <source>
        <dbReference type="SAM" id="Phobius"/>
    </source>
</evidence>
<dbReference type="EMBL" id="MW202684">
    <property type="protein sequence ID" value="UOF80442.1"/>
    <property type="molecule type" value="Genomic_DNA"/>
</dbReference>
<dbReference type="Proteomes" id="UP000830070">
    <property type="component" value="Segment"/>
</dbReference>
<proteinExistence type="predicted"/>
<sequence length="61" mass="6709">MNVKCLQSAILEKWTGRLFALLIVICMFVLLGGKVCFTLPTYTSNADTELIGMVDLLNATN</sequence>
<organism evidence="2 3">
    <name type="scientific">Circoviridae sp</name>
    <dbReference type="NCBI Taxonomy" id="1954248"/>
    <lineage>
        <taxon>Viruses</taxon>
        <taxon>Monodnaviria</taxon>
        <taxon>Shotokuvirae</taxon>
        <taxon>Cressdnaviricota</taxon>
        <taxon>Arfiviricetes</taxon>
        <taxon>Rohanvirales</taxon>
        <taxon>Nenyaviridae</taxon>
        <taxon>Galvornvirus</taxon>
        <taxon>Galvornvirus isengard</taxon>
    </lineage>
</organism>
<keyword evidence="3" id="KW-1185">Reference proteome</keyword>
<keyword evidence="1" id="KW-0812">Transmembrane</keyword>
<keyword evidence="1" id="KW-0472">Membrane</keyword>
<evidence type="ECO:0000313" key="2">
    <source>
        <dbReference type="EMBL" id="UOF80442.1"/>
    </source>
</evidence>
<keyword evidence="1" id="KW-1133">Transmembrane helix</keyword>
<feature type="transmembrane region" description="Helical" evidence="1">
    <location>
        <begin position="18"/>
        <end position="37"/>
    </location>
</feature>
<reference evidence="2 3" key="1">
    <citation type="submission" date="2020-10" db="EMBL/GenBank/DDBJ databases">
        <authorList>
            <person name="Malki K."/>
            <person name="Breitbart M."/>
        </authorList>
    </citation>
    <scope>NUCLEOTIDE SEQUENCE [LARGE SCALE GENOMIC DNA]</scope>
    <source>
        <strain evidence="2">Ct7MN831</strain>
    </source>
</reference>